<evidence type="ECO:0000313" key="1">
    <source>
        <dbReference type="EMBL" id="ESA03319.1"/>
    </source>
</evidence>
<reference evidence="1" key="1">
    <citation type="submission" date="2013-07" db="EMBL/GenBank/DDBJ databases">
        <title>The genome of an arbuscular mycorrhizal fungus provides insights into the evolution of the oldest plant symbiosis.</title>
        <authorList>
            <consortium name="DOE Joint Genome Institute"/>
            <person name="Tisserant E."/>
            <person name="Malbreil M."/>
            <person name="Kuo A."/>
            <person name="Kohler A."/>
            <person name="Symeonidi A."/>
            <person name="Balestrini R."/>
            <person name="Charron P."/>
            <person name="Duensing N."/>
            <person name="Frei-dit-Frey N."/>
            <person name="Gianinazzi-Pearson V."/>
            <person name="Gilbert B."/>
            <person name="Handa Y."/>
            <person name="Hijri M."/>
            <person name="Kaul R."/>
            <person name="Kawaguchi M."/>
            <person name="Krajinski F."/>
            <person name="Lammers P."/>
            <person name="Lapierre D."/>
            <person name="Masclaux F.G."/>
            <person name="Murat C."/>
            <person name="Morin E."/>
            <person name="Ndikumana S."/>
            <person name="Pagni M."/>
            <person name="Petitpierre D."/>
            <person name="Requena N."/>
            <person name="Rosikiewicz P."/>
            <person name="Riley R."/>
            <person name="Saito K."/>
            <person name="San Clemente H."/>
            <person name="Shapiro H."/>
            <person name="van Tuinen D."/>
            <person name="Becard G."/>
            <person name="Bonfante P."/>
            <person name="Paszkowski U."/>
            <person name="Shachar-Hill Y."/>
            <person name="Young J.P."/>
            <person name="Sanders I.R."/>
            <person name="Henrissat B."/>
            <person name="Rensing S.A."/>
            <person name="Grigoriev I.V."/>
            <person name="Corradi N."/>
            <person name="Roux C."/>
            <person name="Martin F."/>
        </authorList>
    </citation>
    <scope>NUCLEOTIDE SEQUENCE</scope>
    <source>
        <strain evidence="1">DAOM 197198</strain>
    </source>
</reference>
<dbReference type="EMBL" id="KI295104">
    <property type="protein sequence ID" value="ESA03319.1"/>
    <property type="molecule type" value="Genomic_DNA"/>
</dbReference>
<dbReference type="HOGENOM" id="CLU_083971_0_0_1"/>
<gene>
    <name evidence="1" type="ORF">GLOINDRAFT_5667</name>
</gene>
<protein>
    <recommendedName>
        <fullName evidence="2">Crinkler family protein</fullName>
    </recommendedName>
</protein>
<sequence>MTSFVDTFVVNVTEESDILGSLVNINNLKISDLVYEEIKDTKFNYKDIDLWKVDIAYGERDKLKHVTTKDDIIEKFGGEQLIPIFLVKGCFEKFIQRNIHVIVQVPATDKFLRVKGSHERLKMSRCFCSSNRLDPEENFILSLKNFGIITNEGLTEFWRSVCVKVKSAIPAYVDEASFSTKLKNEKIRASAFEGLFNKDRTSLRDIILIIDEASRPINDNETSWSYSFFAEVKDLLAQYAEDNKFEIEVDNIAADVYSLTLGHKGLVGNCCYYFEQKIMSGAIKATLDD</sequence>
<dbReference type="AlphaFoldDB" id="U9T546"/>
<dbReference type="eggNOG" id="ENOG502SC0M">
    <property type="taxonomic scope" value="Eukaryota"/>
</dbReference>
<proteinExistence type="predicted"/>
<name>U9T546_RHIID</name>
<accession>U9T546</accession>
<dbReference type="VEuPathDB" id="FungiDB:RhiirFUN_016985"/>
<evidence type="ECO:0008006" key="2">
    <source>
        <dbReference type="Google" id="ProtNLM"/>
    </source>
</evidence>
<organism evidence="1">
    <name type="scientific">Rhizophagus irregularis (strain DAOM 181602 / DAOM 197198 / MUCL 43194)</name>
    <name type="common">Arbuscular mycorrhizal fungus</name>
    <name type="synonym">Glomus intraradices</name>
    <dbReference type="NCBI Taxonomy" id="747089"/>
    <lineage>
        <taxon>Eukaryota</taxon>
        <taxon>Fungi</taxon>
        <taxon>Fungi incertae sedis</taxon>
        <taxon>Mucoromycota</taxon>
        <taxon>Glomeromycotina</taxon>
        <taxon>Glomeromycetes</taxon>
        <taxon>Glomerales</taxon>
        <taxon>Glomeraceae</taxon>
        <taxon>Rhizophagus</taxon>
    </lineage>
</organism>